<proteinExistence type="predicted"/>
<name>A0A1F7KZW1_9BACT</name>
<evidence type="ECO:0008006" key="4">
    <source>
        <dbReference type="Google" id="ProtNLM"/>
    </source>
</evidence>
<comment type="caution">
    <text evidence="2">The sequence shown here is derived from an EMBL/GenBank/DDBJ whole genome shotgun (WGS) entry which is preliminary data.</text>
</comment>
<dbReference type="EMBL" id="MGBR01000001">
    <property type="protein sequence ID" value="OGK73336.1"/>
    <property type="molecule type" value="Genomic_DNA"/>
</dbReference>
<keyword evidence="1" id="KW-0812">Transmembrane</keyword>
<organism evidence="2 3">
    <name type="scientific">Candidatus Roizmanbacteria bacterium RIFOXYD1_FULL_38_12</name>
    <dbReference type="NCBI Taxonomy" id="1802093"/>
    <lineage>
        <taxon>Bacteria</taxon>
        <taxon>Candidatus Roizmaniibacteriota</taxon>
    </lineage>
</organism>
<evidence type="ECO:0000313" key="3">
    <source>
        <dbReference type="Proteomes" id="UP000177050"/>
    </source>
</evidence>
<accession>A0A1F7KZW1</accession>
<dbReference type="Pfam" id="PF13196">
    <property type="entry name" value="DUF4012"/>
    <property type="match status" value="1"/>
</dbReference>
<sequence>MIHKSSPISSRQKILIVSEGNNALVSLLKTYFKKFDNDVYISPKIPKSIAMFDYCFFINERTFIQKTKRFGDWKNIIFIVANRKKADEIMRNMQQKKLERIKIIVCPYSQIYDPHHVEDIVWFSISKSKETFLSINIIPSKPKALPLSPTTKMRSPAYYRFYLFIEKLISKKNITLIAVALVFVYHSAFIPPLLYGGYFVYQAMHKIQSNDYRGAANLIKQSESPILISKKMYAFARPTFLLFSIAQTPDDLFAVHEKILSIVHTAKNLEEDYHETFILFLNKNKSDAQKKQLTYLLESSRDSLSILESNLVFLNQKIPSQISIFKKYKEKLTTTSGMIAKLKKIAFYLPSLMAQKGEKKYLLLFANNMELRPGGGFIGSYGILTLKDLTFEGIEVYDVYDADGQLTAHIKPPDAIRDYLAQPHWFLRDSAFSPDFYENYFQAKFFLDKEKQLTDFSGGILITTTAIKNMLAAFGDLYLPDFNEKINSGNFYLKTQLYAEKDFFPGSTQKKSFLSALTRQLLVNLETVSESELMSQIFKSAEEKQLAFYIEEEELQKMIDSFYWSGRIIEPHCPPNIDNCYTDFQFPYDANLGVNKANFFVNRITEVKINIDSDGIINSKLHIKFKNESLQDIFPGGAYRNYFQILIPRDSVVTRIAIGEEPLSSYDQEIGQFKKVGFFFEIPIQSAREIVIEYHSLKGFKKGKSIYQLLFQKQIGSINNDMSLEITLPPNMFLANQNFSALVKNNRILYNTELSADKIFFVELLKE</sequence>
<keyword evidence="1" id="KW-0472">Membrane</keyword>
<feature type="transmembrane region" description="Helical" evidence="1">
    <location>
        <begin position="174"/>
        <end position="201"/>
    </location>
</feature>
<evidence type="ECO:0000313" key="2">
    <source>
        <dbReference type="EMBL" id="OGK73336.1"/>
    </source>
</evidence>
<protein>
    <recommendedName>
        <fullName evidence="4">DUF4012 domain-containing protein</fullName>
    </recommendedName>
</protein>
<reference evidence="2 3" key="1">
    <citation type="journal article" date="2016" name="Nat. Commun.">
        <title>Thousands of microbial genomes shed light on interconnected biogeochemical processes in an aquifer system.</title>
        <authorList>
            <person name="Anantharaman K."/>
            <person name="Brown C.T."/>
            <person name="Hug L.A."/>
            <person name="Sharon I."/>
            <person name="Castelle C.J."/>
            <person name="Probst A.J."/>
            <person name="Thomas B.C."/>
            <person name="Singh A."/>
            <person name="Wilkins M.J."/>
            <person name="Karaoz U."/>
            <person name="Brodie E.L."/>
            <person name="Williams K.H."/>
            <person name="Hubbard S.S."/>
            <person name="Banfield J.F."/>
        </authorList>
    </citation>
    <scope>NUCLEOTIDE SEQUENCE [LARGE SCALE GENOMIC DNA]</scope>
</reference>
<evidence type="ECO:0000256" key="1">
    <source>
        <dbReference type="SAM" id="Phobius"/>
    </source>
</evidence>
<dbReference type="Proteomes" id="UP000177050">
    <property type="component" value="Unassembled WGS sequence"/>
</dbReference>
<gene>
    <name evidence="2" type="ORF">A3K52_00890</name>
</gene>
<dbReference type="AlphaFoldDB" id="A0A1F7KZW1"/>
<dbReference type="InterPro" id="IPR025101">
    <property type="entry name" value="DUF4012"/>
</dbReference>
<keyword evidence="1" id="KW-1133">Transmembrane helix</keyword>